<comment type="caution">
    <text evidence="1">The sequence shown here is derived from an EMBL/GenBank/DDBJ whole genome shotgun (WGS) entry which is preliminary data.</text>
</comment>
<dbReference type="EMBL" id="BFAA01000448">
    <property type="protein sequence ID" value="GCB72294.1"/>
    <property type="molecule type" value="Genomic_DNA"/>
</dbReference>
<dbReference type="Proteomes" id="UP000288216">
    <property type="component" value="Unassembled WGS sequence"/>
</dbReference>
<sequence>MKATLKTVPNILESDLRSVKKTDALLIPLLMAARCELDKAVLLQHNLEKQNFTKQLLSDNLSSREMDVETKIIMQCVWRMGCFWVDYRHAVIVLFTIALKGS</sequence>
<name>A0A401PGT4_SCYTO</name>
<accession>A0A401PGT4</accession>
<reference evidence="1 2" key="1">
    <citation type="journal article" date="2018" name="Nat. Ecol. Evol.">
        <title>Shark genomes provide insights into elasmobranch evolution and the origin of vertebrates.</title>
        <authorList>
            <person name="Hara Y"/>
            <person name="Yamaguchi K"/>
            <person name="Onimaru K"/>
            <person name="Kadota M"/>
            <person name="Koyanagi M"/>
            <person name="Keeley SD"/>
            <person name="Tatsumi K"/>
            <person name="Tanaka K"/>
            <person name="Motone F"/>
            <person name="Kageyama Y"/>
            <person name="Nozu R"/>
            <person name="Adachi N"/>
            <person name="Nishimura O"/>
            <person name="Nakagawa R"/>
            <person name="Tanegashima C"/>
            <person name="Kiyatake I"/>
            <person name="Matsumoto R"/>
            <person name="Murakumo K"/>
            <person name="Nishida K"/>
            <person name="Terakita A"/>
            <person name="Kuratani S"/>
            <person name="Sato K"/>
            <person name="Hyodo S Kuraku.S."/>
        </authorList>
    </citation>
    <scope>NUCLEOTIDE SEQUENCE [LARGE SCALE GENOMIC DNA]</scope>
</reference>
<dbReference type="AlphaFoldDB" id="A0A401PGT4"/>
<evidence type="ECO:0000313" key="2">
    <source>
        <dbReference type="Proteomes" id="UP000288216"/>
    </source>
</evidence>
<proteinExistence type="predicted"/>
<gene>
    <name evidence="1" type="ORF">scyTo_0001919</name>
</gene>
<keyword evidence="2" id="KW-1185">Reference proteome</keyword>
<evidence type="ECO:0000313" key="1">
    <source>
        <dbReference type="EMBL" id="GCB72294.1"/>
    </source>
</evidence>
<protein>
    <submittedName>
        <fullName evidence="1">Uncharacterized protein</fullName>
    </submittedName>
</protein>
<organism evidence="1 2">
    <name type="scientific">Scyliorhinus torazame</name>
    <name type="common">Cloudy catshark</name>
    <name type="synonym">Catulus torazame</name>
    <dbReference type="NCBI Taxonomy" id="75743"/>
    <lineage>
        <taxon>Eukaryota</taxon>
        <taxon>Metazoa</taxon>
        <taxon>Chordata</taxon>
        <taxon>Craniata</taxon>
        <taxon>Vertebrata</taxon>
        <taxon>Chondrichthyes</taxon>
        <taxon>Elasmobranchii</taxon>
        <taxon>Galeomorphii</taxon>
        <taxon>Galeoidea</taxon>
        <taxon>Carcharhiniformes</taxon>
        <taxon>Scyliorhinidae</taxon>
        <taxon>Scyliorhinus</taxon>
    </lineage>
</organism>